<dbReference type="AlphaFoldDB" id="A0A366LCG8"/>
<name>A0A366LCG8_9SPHI</name>
<organism evidence="2 3">
    <name type="scientific">Pedobacter miscanthi</name>
    <dbReference type="NCBI Taxonomy" id="2259170"/>
    <lineage>
        <taxon>Bacteria</taxon>
        <taxon>Pseudomonadati</taxon>
        <taxon>Bacteroidota</taxon>
        <taxon>Sphingobacteriia</taxon>
        <taxon>Sphingobacteriales</taxon>
        <taxon>Sphingobacteriaceae</taxon>
        <taxon>Pedobacter</taxon>
    </lineage>
</organism>
<evidence type="ECO:0000313" key="2">
    <source>
        <dbReference type="EMBL" id="RBQ11546.1"/>
    </source>
</evidence>
<protein>
    <submittedName>
        <fullName evidence="2">Uncharacterized protein</fullName>
    </submittedName>
</protein>
<evidence type="ECO:0000256" key="1">
    <source>
        <dbReference type="SAM" id="MobiDB-lite"/>
    </source>
</evidence>
<sequence length="61" mass="6761">MNQHIQNKIQDLKKAAAVSNSPSTSASRSTRNQDSLGQVIRTKNDAEQFMSEINAISKRSK</sequence>
<feature type="compositionally biased region" description="Low complexity" evidence="1">
    <location>
        <begin position="15"/>
        <end position="32"/>
    </location>
</feature>
<reference evidence="2 3" key="1">
    <citation type="submission" date="2018-07" db="EMBL/GenBank/DDBJ databases">
        <title>A draft genome of a endophytic bacteria, a new species of Pedobacter.</title>
        <authorList>
            <person name="Zhang Z.D."/>
            <person name="Chen Z.J."/>
        </authorList>
    </citation>
    <scope>NUCLEOTIDE SEQUENCE [LARGE SCALE GENOMIC DNA]</scope>
    <source>
        <strain evidence="2 3">RS10</strain>
    </source>
</reference>
<gene>
    <name evidence="2" type="ORF">DRW42_03535</name>
</gene>
<evidence type="ECO:0000313" key="3">
    <source>
        <dbReference type="Proteomes" id="UP000252081"/>
    </source>
</evidence>
<dbReference type="EMBL" id="QNQU01000002">
    <property type="protein sequence ID" value="RBQ11546.1"/>
    <property type="molecule type" value="Genomic_DNA"/>
</dbReference>
<dbReference type="Proteomes" id="UP000252081">
    <property type="component" value="Unassembled WGS sequence"/>
</dbReference>
<accession>A0A366LCG8</accession>
<feature type="region of interest" description="Disordered" evidence="1">
    <location>
        <begin position="1"/>
        <end position="40"/>
    </location>
</feature>
<comment type="caution">
    <text evidence="2">The sequence shown here is derived from an EMBL/GenBank/DDBJ whole genome shotgun (WGS) entry which is preliminary data.</text>
</comment>
<keyword evidence="3" id="KW-1185">Reference proteome</keyword>
<proteinExistence type="predicted"/>